<comment type="caution">
    <text evidence="1">The sequence shown here is derived from an EMBL/GenBank/DDBJ whole genome shotgun (WGS) entry which is preliminary data.</text>
</comment>
<dbReference type="AlphaFoldDB" id="A0A923EDY3"/>
<protein>
    <submittedName>
        <fullName evidence="1">Uncharacterized protein</fullName>
    </submittedName>
</protein>
<name>A0A923EDY3_CLOTT</name>
<keyword evidence="2" id="KW-1185">Reference proteome</keyword>
<gene>
    <name evidence="1" type="ORF">HGG79_14810</name>
</gene>
<dbReference type="RefSeq" id="WP_035150181.1">
    <property type="nucleotide sequence ID" value="NZ_JAAZWO010000021.1"/>
</dbReference>
<evidence type="ECO:0000313" key="2">
    <source>
        <dbReference type="Proteomes" id="UP000563151"/>
    </source>
</evidence>
<reference evidence="1 2" key="1">
    <citation type="submission" date="2020-04" db="EMBL/GenBank/DDBJ databases">
        <title>Genomic insights into acetone-butanol-ethanol (ABE) fermentation by sequencing solventogenic clostridia strains.</title>
        <authorList>
            <person name="Brown S."/>
        </authorList>
    </citation>
    <scope>NUCLEOTIDE SEQUENCE [LARGE SCALE GENOMIC DNA]</scope>
    <source>
        <strain evidence="1 2">DJ011</strain>
    </source>
</reference>
<sequence length="222" mass="26716">MFLLNKKVDDNTIKEISQLIDKFSEEMEECFLPSDAKFIWYINGNEYLDQSIKKELENFDLPYLFNYKKISLINCLNEQPKVRKSFFYALNNIKQGQNLYYNDGLLKFLKEKGKFFVNNYLKGFQKSAEKYKKLLNKGKLPEYREFFAWIQDDKLYLLDKLFVYLGPYKINLDCINSYYEDENMARTVLEYTENNETKTIKFNLTSFQVLKQLIPFKAKDYK</sequence>
<accession>A0A923EDY3</accession>
<evidence type="ECO:0000313" key="1">
    <source>
        <dbReference type="EMBL" id="MBC2399035.1"/>
    </source>
</evidence>
<dbReference type="EMBL" id="JAAZWO010000021">
    <property type="protein sequence ID" value="MBC2399035.1"/>
    <property type="molecule type" value="Genomic_DNA"/>
</dbReference>
<organism evidence="1 2">
    <name type="scientific">Clostridium tetanomorphum</name>
    <dbReference type="NCBI Taxonomy" id="1553"/>
    <lineage>
        <taxon>Bacteria</taxon>
        <taxon>Bacillati</taxon>
        <taxon>Bacillota</taxon>
        <taxon>Clostridia</taxon>
        <taxon>Eubacteriales</taxon>
        <taxon>Clostridiaceae</taxon>
        <taxon>Clostridium</taxon>
    </lineage>
</organism>
<dbReference type="Proteomes" id="UP000563151">
    <property type="component" value="Unassembled WGS sequence"/>
</dbReference>
<proteinExistence type="predicted"/>